<protein>
    <submittedName>
        <fullName evidence="9">Lysine-specific permease</fullName>
    </submittedName>
</protein>
<feature type="transmembrane region" description="Helical" evidence="7">
    <location>
        <begin position="6"/>
        <end position="26"/>
    </location>
</feature>
<dbReference type="PANTHER" id="PTHR43341">
    <property type="entry name" value="AMINO ACID PERMEASE"/>
    <property type="match status" value="1"/>
</dbReference>
<feature type="transmembrane region" description="Helical" evidence="7">
    <location>
        <begin position="163"/>
        <end position="182"/>
    </location>
</feature>
<keyword evidence="6 7" id="KW-0472">Membrane</keyword>
<keyword evidence="2" id="KW-0813">Transport</keyword>
<feature type="transmembrane region" description="Helical" evidence="7">
    <location>
        <begin position="130"/>
        <end position="151"/>
    </location>
</feature>
<feature type="transmembrane region" description="Helical" evidence="7">
    <location>
        <begin position="85"/>
        <end position="110"/>
    </location>
</feature>
<sequence length="205" mass="22255">MFDRLGIAAAAAVMNAVILTSILSAGNSGLYASSRMLHALAVNGHAPRMFCHVTKKGVPRNAMLATIVVSALGFCTALVGEGTAYSWLVSIVGVSGIFMWLGICACHIRFRRAYLLQGFKLDDLPYRAPFFPFGPILAFAMCLIVLFGQNYEAVLDGNVWDAVSSYIGVPLFLGVWLGYHLVKKDRMTPLAELDVRGVSFQETSE</sequence>
<dbReference type="InterPro" id="IPR050524">
    <property type="entry name" value="APC_YAT"/>
</dbReference>
<reference evidence="9" key="1">
    <citation type="submission" date="2019-11" db="EMBL/GenBank/DDBJ databases">
        <authorList>
            <person name="Feng L."/>
        </authorList>
    </citation>
    <scope>NUCLEOTIDE SEQUENCE</scope>
    <source>
        <strain evidence="9">AodontolyticusLFYP35</strain>
    </source>
</reference>
<feature type="domain" description="Amino acid permease/ SLC12A" evidence="8">
    <location>
        <begin position="2"/>
        <end position="186"/>
    </location>
</feature>
<evidence type="ECO:0000256" key="7">
    <source>
        <dbReference type="SAM" id="Phobius"/>
    </source>
</evidence>
<evidence type="ECO:0000256" key="4">
    <source>
        <dbReference type="ARBA" id="ARBA00022970"/>
    </source>
</evidence>
<dbReference type="EMBL" id="CACRSM010000002">
    <property type="protein sequence ID" value="VYS97254.1"/>
    <property type="molecule type" value="Genomic_DNA"/>
</dbReference>
<evidence type="ECO:0000259" key="8">
    <source>
        <dbReference type="Pfam" id="PF00324"/>
    </source>
</evidence>
<evidence type="ECO:0000256" key="5">
    <source>
        <dbReference type="ARBA" id="ARBA00022989"/>
    </source>
</evidence>
<comment type="subcellular location">
    <subcellularLocation>
        <location evidence="1">Membrane</location>
        <topology evidence="1">Multi-pass membrane protein</topology>
    </subcellularLocation>
</comment>
<dbReference type="Pfam" id="PF00324">
    <property type="entry name" value="AA_permease"/>
    <property type="match status" value="1"/>
</dbReference>
<evidence type="ECO:0000256" key="1">
    <source>
        <dbReference type="ARBA" id="ARBA00004141"/>
    </source>
</evidence>
<dbReference type="Gene3D" id="1.20.1740.10">
    <property type="entry name" value="Amino acid/polyamine transporter I"/>
    <property type="match status" value="1"/>
</dbReference>
<evidence type="ECO:0000256" key="3">
    <source>
        <dbReference type="ARBA" id="ARBA00022692"/>
    </source>
</evidence>
<keyword evidence="3 7" id="KW-0812">Transmembrane</keyword>
<keyword evidence="5 7" id="KW-1133">Transmembrane helix</keyword>
<organism evidence="9">
    <name type="scientific">Schaalia odontolytica</name>
    <dbReference type="NCBI Taxonomy" id="1660"/>
    <lineage>
        <taxon>Bacteria</taxon>
        <taxon>Bacillati</taxon>
        <taxon>Actinomycetota</taxon>
        <taxon>Actinomycetes</taxon>
        <taxon>Actinomycetales</taxon>
        <taxon>Actinomycetaceae</taxon>
        <taxon>Schaalia</taxon>
    </lineage>
</organism>
<dbReference type="GO" id="GO:0016020">
    <property type="term" value="C:membrane"/>
    <property type="evidence" value="ECO:0007669"/>
    <property type="project" value="UniProtKB-SubCell"/>
</dbReference>
<accession>A0A6N2SVV3</accession>
<name>A0A6N2SVV3_9ACTO</name>
<dbReference type="InterPro" id="IPR004841">
    <property type="entry name" value="AA-permease/SLC12A_dom"/>
</dbReference>
<feature type="transmembrane region" description="Helical" evidence="7">
    <location>
        <begin position="62"/>
        <end position="79"/>
    </location>
</feature>
<evidence type="ECO:0000256" key="6">
    <source>
        <dbReference type="ARBA" id="ARBA00023136"/>
    </source>
</evidence>
<dbReference type="GO" id="GO:0015171">
    <property type="term" value="F:amino acid transmembrane transporter activity"/>
    <property type="evidence" value="ECO:0007669"/>
    <property type="project" value="TreeGrafter"/>
</dbReference>
<gene>
    <name evidence="9" type="primary">lysP_3</name>
    <name evidence="9" type="ORF">AOLFYP35_01048</name>
</gene>
<proteinExistence type="predicted"/>
<keyword evidence="4" id="KW-0029">Amino-acid transport</keyword>
<evidence type="ECO:0000256" key="2">
    <source>
        <dbReference type="ARBA" id="ARBA00022448"/>
    </source>
</evidence>
<dbReference type="PANTHER" id="PTHR43341:SF1">
    <property type="entry name" value="GENERAL AMINO-ACID PERMEASE GAP1"/>
    <property type="match status" value="1"/>
</dbReference>
<evidence type="ECO:0000313" key="9">
    <source>
        <dbReference type="EMBL" id="VYS97254.1"/>
    </source>
</evidence>
<dbReference type="AlphaFoldDB" id="A0A6N2SVV3"/>